<evidence type="ECO:0000313" key="1">
    <source>
        <dbReference type="EMBL" id="KAA6370858.1"/>
    </source>
</evidence>
<feature type="non-terminal residue" evidence="1">
    <location>
        <position position="1"/>
    </location>
</feature>
<protein>
    <submittedName>
        <fullName evidence="1">Uncharacterized protein</fullName>
    </submittedName>
</protein>
<organism evidence="1 2">
    <name type="scientific">Streblomastix strix</name>
    <dbReference type="NCBI Taxonomy" id="222440"/>
    <lineage>
        <taxon>Eukaryota</taxon>
        <taxon>Metamonada</taxon>
        <taxon>Preaxostyla</taxon>
        <taxon>Oxymonadida</taxon>
        <taxon>Streblomastigidae</taxon>
        <taxon>Streblomastix</taxon>
    </lineage>
</organism>
<dbReference type="Proteomes" id="UP000324800">
    <property type="component" value="Unassembled WGS sequence"/>
</dbReference>
<accession>A0A5J4UK16</accession>
<dbReference type="EMBL" id="SNRW01014993">
    <property type="protein sequence ID" value="KAA6370858.1"/>
    <property type="molecule type" value="Genomic_DNA"/>
</dbReference>
<sequence>FDCLFVLSIGGKWLFIQWNQNRFFSFATGSLLEAIQPLTKTPVKRRFRLDPTFQWAVSVVPITDNSPRFFS</sequence>
<dbReference type="AlphaFoldDB" id="A0A5J4UK16"/>
<reference evidence="1 2" key="1">
    <citation type="submission" date="2019-03" db="EMBL/GenBank/DDBJ databases">
        <title>Single cell metagenomics reveals metabolic interactions within the superorganism composed of flagellate Streblomastix strix and complex community of Bacteroidetes bacteria on its surface.</title>
        <authorList>
            <person name="Treitli S.C."/>
            <person name="Kolisko M."/>
            <person name="Husnik F."/>
            <person name="Keeling P."/>
            <person name="Hampl V."/>
        </authorList>
    </citation>
    <scope>NUCLEOTIDE SEQUENCE [LARGE SCALE GENOMIC DNA]</scope>
    <source>
        <strain evidence="1">ST1C</strain>
    </source>
</reference>
<comment type="caution">
    <text evidence="1">The sequence shown here is derived from an EMBL/GenBank/DDBJ whole genome shotgun (WGS) entry which is preliminary data.</text>
</comment>
<gene>
    <name evidence="1" type="ORF">EZS28_033614</name>
</gene>
<proteinExistence type="predicted"/>
<name>A0A5J4UK16_9EUKA</name>
<evidence type="ECO:0000313" key="2">
    <source>
        <dbReference type="Proteomes" id="UP000324800"/>
    </source>
</evidence>